<accession>W0FHA2</accession>
<evidence type="ECO:0000259" key="1">
    <source>
        <dbReference type="Pfam" id="PF19789"/>
    </source>
</evidence>
<proteinExistence type="predicted"/>
<protein>
    <recommendedName>
        <fullName evidence="1">DUF6273 domain-containing protein</fullName>
    </recommendedName>
</protein>
<evidence type="ECO:0000313" key="2">
    <source>
        <dbReference type="EMBL" id="AHF24073.1"/>
    </source>
</evidence>
<organism evidence="2">
    <name type="scientific">uncultured bacterium Contig643</name>
    <dbReference type="NCBI Taxonomy" id="1393602"/>
    <lineage>
        <taxon>Bacteria</taxon>
        <taxon>environmental samples</taxon>
    </lineage>
</organism>
<reference evidence="2" key="1">
    <citation type="journal article" date="2013" name="PLoS ONE">
        <title>Metagenomic insights into the carbohydrate-active enzymes carried by the microorganisms adhering to solid digesta in the rumen of cows.</title>
        <authorList>
            <person name="Wang L."/>
            <person name="Hatem A."/>
            <person name="Catalyurek U.V."/>
            <person name="Morrison M."/>
            <person name="Yu Z."/>
        </authorList>
    </citation>
    <scope>NUCLEOTIDE SEQUENCE</scope>
</reference>
<dbReference type="EMBL" id="KC246783">
    <property type="protein sequence ID" value="AHF24073.1"/>
    <property type="molecule type" value="Genomic_DNA"/>
</dbReference>
<dbReference type="InterPro" id="IPR046240">
    <property type="entry name" value="DUF6273"/>
</dbReference>
<name>W0FHA2_9BACT</name>
<dbReference type="Pfam" id="PF19789">
    <property type="entry name" value="DUF6273"/>
    <property type="match status" value="1"/>
</dbReference>
<feature type="domain" description="DUF6273" evidence="1">
    <location>
        <begin position="311"/>
        <end position="484"/>
    </location>
</feature>
<dbReference type="AlphaFoldDB" id="W0FHA2"/>
<sequence>MSDPIVLKANMISEDTGERMANALELIALSESESAKGSLGWPGYGNILRKGLIKDIAPVGTPLKIERETGLYVTVTGGITSATVDEEAFIEATDHVGVGAYEFEYDGAAWHLDGAAVELAAYGITATGTAVAGDKIVVHEQAAMNIFITADIDYDYATDSNIQHTASLVSRDCLHYSAFAFSAPQALGAVDATLYPNGIASGTPVVFLLDHAAYNGGTTEDANVYFLPTQPIPAGGKIKHSTIGQYQSAAASYTKERMLAGKFSTYDAQGNLIESNLATIERTAAVTGEVVIGTTTAYDPQYRTGHANFSQRNIYGSNRYIHSAHIKWANSDAAGAASGQIASWFTFSDEFDMPIKSTMPGFLHGIDPELKKRIVPVRKRVRKHQADGGGYEDIIVKVWDPSMTELGYGANGDVYETAVDGSGNARTVALALFKDATQAEKIKTYQGVARYYFHRSPGSNAGYSGSVRSSNPSGALNNSNAYSTIGQVLGLTIGA</sequence>